<dbReference type="EMBL" id="CP014859">
    <property type="protein sequence ID" value="AOS62807.1"/>
    <property type="molecule type" value="Genomic_DNA"/>
</dbReference>
<dbReference type="InterPro" id="IPR050570">
    <property type="entry name" value="Cell_wall_metabolism_enzyme"/>
</dbReference>
<accession>A0AAC9MYB7</accession>
<dbReference type="CDD" id="cd12797">
    <property type="entry name" value="M23_peptidase"/>
    <property type="match status" value="1"/>
</dbReference>
<dbReference type="GO" id="GO:0004222">
    <property type="term" value="F:metalloendopeptidase activity"/>
    <property type="evidence" value="ECO:0007669"/>
    <property type="project" value="TreeGrafter"/>
</dbReference>
<evidence type="ECO:0000256" key="1">
    <source>
        <dbReference type="SAM" id="SignalP"/>
    </source>
</evidence>
<feature type="domain" description="M23ase beta-sheet core" evidence="2">
    <location>
        <begin position="58"/>
        <end position="150"/>
    </location>
</feature>
<protein>
    <submittedName>
        <fullName evidence="3">Peptidase family M23</fullName>
    </submittedName>
</protein>
<keyword evidence="4" id="KW-1185">Reference proteome</keyword>
<sequence>MTLRRRIGALATAFAISLLGLVVGQGTALAAPNYQVPFECGETVNANTRTNHSPVQSVDFQRSNINNLPVLASAAGRVSRVENTGSTSYGRWIEINHGSGFTTRYAHLSSQSVSVGTQVRLGQQIGRVGSTGGSTGPHLHYEQRSGGSPVRVTLHGVAVPYYGNTNFTSENSCPGGGNPYTPTEVCGTGYRVINQRALGTAGTVYLTYNSSNQHNCVVTLKSKSVGTPTATSAFLEVQGQSRQTDSGSFGYYAGPVRKAAGSTCVKWGGSAGGQSYTSPFEHCG</sequence>
<evidence type="ECO:0000259" key="2">
    <source>
        <dbReference type="Pfam" id="PF01551"/>
    </source>
</evidence>
<gene>
    <name evidence="3" type="ORF">TL08_09960</name>
</gene>
<dbReference type="Pfam" id="PF01551">
    <property type="entry name" value="Peptidase_M23"/>
    <property type="match status" value="1"/>
</dbReference>
<dbReference type="Gene3D" id="2.70.70.10">
    <property type="entry name" value="Glucose Permease (Domain IIA)"/>
    <property type="match status" value="1"/>
</dbReference>
<feature type="chain" id="PRO_5042120373" evidence="1">
    <location>
        <begin position="31"/>
        <end position="284"/>
    </location>
</feature>
<dbReference type="KEGG" id="ahm:TL08_09960"/>
<dbReference type="Proteomes" id="UP000095210">
    <property type="component" value="Chromosome"/>
</dbReference>
<evidence type="ECO:0000313" key="3">
    <source>
        <dbReference type="EMBL" id="AOS62807.1"/>
    </source>
</evidence>
<dbReference type="SUPFAM" id="SSF51261">
    <property type="entry name" value="Duplicated hybrid motif"/>
    <property type="match status" value="1"/>
</dbReference>
<reference evidence="4" key="1">
    <citation type="submission" date="2016-03" db="EMBL/GenBank/DDBJ databases">
        <title>Complete genome sequence of the type strain Actinoalloteichus hymeniacidonis DSM 45092.</title>
        <authorList>
            <person name="Schaffert L."/>
            <person name="Albersmeier A."/>
            <person name="Winkler A."/>
            <person name="Kalinowski J."/>
            <person name="Zotchev S."/>
            <person name="Ruckert C."/>
        </authorList>
    </citation>
    <scope>NUCLEOTIDE SEQUENCE [LARGE SCALE GENOMIC DNA]</scope>
    <source>
        <strain evidence="4">HPA177(T) (DSM 45092(T))</strain>
    </source>
</reference>
<proteinExistence type="predicted"/>
<dbReference type="InterPro" id="IPR016047">
    <property type="entry name" value="M23ase_b-sheet_dom"/>
</dbReference>
<keyword evidence="1" id="KW-0732">Signal</keyword>
<dbReference type="PANTHER" id="PTHR21666">
    <property type="entry name" value="PEPTIDASE-RELATED"/>
    <property type="match status" value="1"/>
</dbReference>
<evidence type="ECO:0000313" key="4">
    <source>
        <dbReference type="Proteomes" id="UP000095210"/>
    </source>
</evidence>
<organism evidence="3 4">
    <name type="scientific">Actinoalloteichus hymeniacidonis</name>
    <dbReference type="NCBI Taxonomy" id="340345"/>
    <lineage>
        <taxon>Bacteria</taxon>
        <taxon>Bacillati</taxon>
        <taxon>Actinomycetota</taxon>
        <taxon>Actinomycetes</taxon>
        <taxon>Pseudonocardiales</taxon>
        <taxon>Pseudonocardiaceae</taxon>
        <taxon>Actinoalloteichus</taxon>
    </lineage>
</organism>
<dbReference type="InterPro" id="IPR011055">
    <property type="entry name" value="Dup_hybrid_motif"/>
</dbReference>
<feature type="signal peptide" evidence="1">
    <location>
        <begin position="1"/>
        <end position="30"/>
    </location>
</feature>
<dbReference type="RefSeq" id="WP_069848326.1">
    <property type="nucleotide sequence ID" value="NZ_CP014859.1"/>
</dbReference>
<dbReference type="PANTHER" id="PTHR21666:SF270">
    <property type="entry name" value="MUREIN HYDROLASE ACTIVATOR ENVC"/>
    <property type="match status" value="1"/>
</dbReference>
<dbReference type="AlphaFoldDB" id="A0AAC9MYB7"/>
<name>A0AAC9MYB7_9PSEU</name>